<proteinExistence type="predicted"/>
<name>A0ABV5Z1E3_9ACTN</name>
<dbReference type="EMBL" id="JBHLZP010001168">
    <property type="protein sequence ID" value="MFB9840571.1"/>
    <property type="molecule type" value="Genomic_DNA"/>
</dbReference>
<dbReference type="RefSeq" id="WP_378213811.1">
    <property type="nucleotide sequence ID" value="NZ_JBHLZP010001168.1"/>
</dbReference>
<reference evidence="2 3" key="1">
    <citation type="submission" date="2024-09" db="EMBL/GenBank/DDBJ databases">
        <authorList>
            <person name="Sun Q."/>
            <person name="Mori K."/>
        </authorList>
    </citation>
    <scope>NUCLEOTIDE SEQUENCE [LARGE SCALE GENOMIC DNA]</scope>
    <source>
        <strain evidence="2 3">TBRC 0563</strain>
    </source>
</reference>
<gene>
    <name evidence="2" type="ORF">ACFFNX_51360</name>
</gene>
<evidence type="ECO:0000313" key="3">
    <source>
        <dbReference type="Proteomes" id="UP001589627"/>
    </source>
</evidence>
<evidence type="ECO:0000313" key="2">
    <source>
        <dbReference type="EMBL" id="MFB9840571.1"/>
    </source>
</evidence>
<keyword evidence="3" id="KW-1185">Reference proteome</keyword>
<sequence>MTPRTVRAARAIPGAARRSSVLPAPTGCGARSPTRFNRPIPTGRRHMSASPHRATWTPREPAASKRVWVESIVPQGVACAVLFGRVGGPCRPVTVGGAVREPA</sequence>
<accession>A0ABV5Z1E3</accession>
<organism evidence="2 3">
    <name type="scientific">Actinoallomurus acaciae</name>
    <dbReference type="NCBI Taxonomy" id="502577"/>
    <lineage>
        <taxon>Bacteria</taxon>
        <taxon>Bacillati</taxon>
        <taxon>Actinomycetota</taxon>
        <taxon>Actinomycetes</taxon>
        <taxon>Streptosporangiales</taxon>
        <taxon>Thermomonosporaceae</taxon>
        <taxon>Actinoallomurus</taxon>
    </lineage>
</organism>
<comment type="caution">
    <text evidence="2">The sequence shown here is derived from an EMBL/GenBank/DDBJ whole genome shotgun (WGS) entry which is preliminary data.</text>
</comment>
<protein>
    <submittedName>
        <fullName evidence="2">Uncharacterized protein</fullName>
    </submittedName>
</protein>
<feature type="region of interest" description="Disordered" evidence="1">
    <location>
        <begin position="14"/>
        <end position="62"/>
    </location>
</feature>
<evidence type="ECO:0000256" key="1">
    <source>
        <dbReference type="SAM" id="MobiDB-lite"/>
    </source>
</evidence>
<dbReference type="Proteomes" id="UP001589627">
    <property type="component" value="Unassembled WGS sequence"/>
</dbReference>
<feature type="non-terminal residue" evidence="2">
    <location>
        <position position="103"/>
    </location>
</feature>